<comment type="caution">
    <text evidence="6">The sequence shown here is derived from an EMBL/GenBank/DDBJ whole genome shotgun (WGS) entry which is preliminary data.</text>
</comment>
<evidence type="ECO:0000313" key="7">
    <source>
        <dbReference type="EMBL" id="MBF0883658.1"/>
    </source>
</evidence>
<dbReference type="PANTHER" id="PTHR30126:SF94">
    <property type="entry name" value="LYSR FAMILY TRANSCRIPTIONAL REGULATOR"/>
    <property type="match status" value="1"/>
</dbReference>
<evidence type="ECO:0000313" key="6">
    <source>
        <dbReference type="EMBL" id="KXV02965.1"/>
    </source>
</evidence>
<keyword evidence="3" id="KW-0238">DNA-binding</keyword>
<evidence type="ECO:0000256" key="1">
    <source>
        <dbReference type="ARBA" id="ARBA00009437"/>
    </source>
</evidence>
<reference evidence="7" key="2">
    <citation type="submission" date="2020-04" db="EMBL/GenBank/DDBJ databases">
        <authorList>
            <person name="Sombolestani A."/>
        </authorList>
    </citation>
    <scope>NUCLEOTIDE SEQUENCE</scope>
    <source>
        <strain evidence="7">R-71646</strain>
    </source>
</reference>
<dbReference type="InterPro" id="IPR036390">
    <property type="entry name" value="WH_DNA-bd_sf"/>
</dbReference>
<comment type="similarity">
    <text evidence="1">Belongs to the LysR transcriptional regulatory family.</text>
</comment>
<dbReference type="InterPro" id="IPR000847">
    <property type="entry name" value="LysR_HTH_N"/>
</dbReference>
<dbReference type="InterPro" id="IPR036388">
    <property type="entry name" value="WH-like_DNA-bd_sf"/>
</dbReference>
<sequence>MDTRFLESLLIVIEQGSIAGAARQQHLTPATVAQRLRTLEEEIGCSLVQRNGRHVRPTEHGLAILEQSRRIVTSVRELCVIATSDTPVGKLRLGAISSAANGLLPPYLKRFFECFPEIELHIMPGSSSALYNAVLDGALDAAFIVEPPFNIPETYVWETLRSEPLIVLVPGDVTETDPHEILRNYPFIRYDRNQWGGRLADDYLKRTGIWPHERLELDALDAITTLVNQGTGVSLIPDWALPWPDGFHLKKVSLPAPAPCRKLGFLSQRNTPRRRLINRLLDILQSPLGSASM</sequence>
<gene>
    <name evidence="6" type="ORF">AD929_01240</name>
    <name evidence="7" type="ORF">HKD31_13035</name>
</gene>
<reference evidence="6 8" key="1">
    <citation type="submission" date="2015-06" db="EMBL/GenBank/DDBJ databases">
        <title>Improved classification and identification of acetic acid bacteria using matrix-assisted laser desorption/ionization time-of-flight mass spectrometry; Gluconobacter nephelii and Gluconobacter uchimurae are later heterotypic synonyms of Gluconobacter japonicus and Gluconobacter oxydans, respectively.</title>
        <authorList>
            <person name="Li L."/>
            <person name="Cleenwerck I."/>
            <person name="De Vuyst L."/>
            <person name="Vandamme P."/>
        </authorList>
    </citation>
    <scope>NUCLEOTIDE SEQUENCE [LARGE SCALE GENOMIC DNA]</scope>
    <source>
        <strain evidence="6 8">LMG 1764</strain>
    </source>
</reference>
<dbReference type="EMBL" id="LHZB01000075">
    <property type="protein sequence ID" value="KXV02965.1"/>
    <property type="molecule type" value="Genomic_DNA"/>
</dbReference>
<proteinExistence type="inferred from homology"/>
<dbReference type="Pfam" id="PF00126">
    <property type="entry name" value="HTH_1"/>
    <property type="match status" value="1"/>
</dbReference>
<keyword evidence="9" id="KW-1185">Reference proteome</keyword>
<dbReference type="SUPFAM" id="SSF46785">
    <property type="entry name" value="Winged helix' DNA-binding domain"/>
    <property type="match status" value="1"/>
</dbReference>
<reference evidence="7" key="3">
    <citation type="submission" date="2020-11" db="EMBL/GenBank/DDBJ databases">
        <title>Description of novel Gluconobacter species.</title>
        <authorList>
            <person name="Cleenwerck I."/>
            <person name="Cnockaert M."/>
            <person name="Borremans W."/>
            <person name="Wieme A.D."/>
            <person name="De Vuyst L."/>
            <person name="Vandamme P."/>
        </authorList>
    </citation>
    <scope>NUCLEOTIDE SEQUENCE</scope>
    <source>
        <strain evidence="7">R-71646</strain>
    </source>
</reference>
<dbReference type="PANTHER" id="PTHR30126">
    <property type="entry name" value="HTH-TYPE TRANSCRIPTIONAL REGULATOR"/>
    <property type="match status" value="1"/>
</dbReference>
<dbReference type="Gene3D" id="1.10.10.10">
    <property type="entry name" value="Winged helix-like DNA-binding domain superfamily/Winged helix DNA-binding domain"/>
    <property type="match status" value="1"/>
</dbReference>
<accession>A0A149R080</accession>
<name>A0A149R080_9PROT</name>
<dbReference type="EMBL" id="JABCQF010000011">
    <property type="protein sequence ID" value="MBF0883658.1"/>
    <property type="molecule type" value="Genomic_DNA"/>
</dbReference>
<dbReference type="InterPro" id="IPR005119">
    <property type="entry name" value="LysR_subst-bd"/>
</dbReference>
<dbReference type="SUPFAM" id="SSF53850">
    <property type="entry name" value="Periplasmic binding protein-like II"/>
    <property type="match status" value="1"/>
</dbReference>
<evidence type="ECO:0000259" key="5">
    <source>
        <dbReference type="PROSITE" id="PS50931"/>
    </source>
</evidence>
<dbReference type="Gene3D" id="3.40.190.10">
    <property type="entry name" value="Periplasmic binding protein-like II"/>
    <property type="match status" value="2"/>
</dbReference>
<evidence type="ECO:0000313" key="9">
    <source>
        <dbReference type="Proteomes" id="UP000644588"/>
    </source>
</evidence>
<dbReference type="GO" id="GO:0000976">
    <property type="term" value="F:transcription cis-regulatory region binding"/>
    <property type="evidence" value="ECO:0007669"/>
    <property type="project" value="TreeGrafter"/>
</dbReference>
<dbReference type="PATRIC" id="fig|442.7.peg.2886"/>
<keyword evidence="2" id="KW-0805">Transcription regulation</keyword>
<evidence type="ECO:0000256" key="3">
    <source>
        <dbReference type="ARBA" id="ARBA00023125"/>
    </source>
</evidence>
<dbReference type="AlphaFoldDB" id="A0A149R080"/>
<dbReference type="CDD" id="cd08427">
    <property type="entry name" value="PBP2_LTTR_like_2"/>
    <property type="match status" value="1"/>
</dbReference>
<dbReference type="RefSeq" id="WP_062493663.1">
    <property type="nucleotide sequence ID" value="NZ_JABCQF010000011.1"/>
</dbReference>
<evidence type="ECO:0000313" key="8">
    <source>
        <dbReference type="Proteomes" id="UP000075573"/>
    </source>
</evidence>
<feature type="domain" description="HTH lysR-type" evidence="5">
    <location>
        <begin position="1"/>
        <end position="58"/>
    </location>
</feature>
<evidence type="ECO:0000256" key="4">
    <source>
        <dbReference type="ARBA" id="ARBA00023163"/>
    </source>
</evidence>
<dbReference type="Proteomes" id="UP000644588">
    <property type="component" value="Unassembled WGS sequence"/>
</dbReference>
<dbReference type="Pfam" id="PF03466">
    <property type="entry name" value="LysR_substrate"/>
    <property type="match status" value="1"/>
</dbReference>
<dbReference type="Proteomes" id="UP000075573">
    <property type="component" value="Unassembled WGS sequence"/>
</dbReference>
<protein>
    <submittedName>
        <fullName evidence="6">LysR family transcriptional regulator</fullName>
    </submittedName>
</protein>
<organism evidence="6 8">
    <name type="scientific">Gluconobacter potus</name>
    <dbReference type="NCBI Taxonomy" id="2724927"/>
    <lineage>
        <taxon>Bacteria</taxon>
        <taxon>Pseudomonadati</taxon>
        <taxon>Pseudomonadota</taxon>
        <taxon>Alphaproteobacteria</taxon>
        <taxon>Acetobacterales</taxon>
        <taxon>Acetobacteraceae</taxon>
        <taxon>Gluconobacter</taxon>
    </lineage>
</organism>
<dbReference type="GO" id="GO:0003700">
    <property type="term" value="F:DNA-binding transcription factor activity"/>
    <property type="evidence" value="ECO:0007669"/>
    <property type="project" value="InterPro"/>
</dbReference>
<keyword evidence="4" id="KW-0804">Transcription</keyword>
<evidence type="ECO:0000256" key="2">
    <source>
        <dbReference type="ARBA" id="ARBA00023015"/>
    </source>
</evidence>
<dbReference type="PROSITE" id="PS50931">
    <property type="entry name" value="HTH_LYSR"/>
    <property type="match status" value="1"/>
</dbReference>